<evidence type="ECO:0000313" key="3">
    <source>
        <dbReference type="Proteomes" id="UP000625711"/>
    </source>
</evidence>
<evidence type="ECO:0000313" key="2">
    <source>
        <dbReference type="EMBL" id="KAF7286239.1"/>
    </source>
</evidence>
<dbReference type="Proteomes" id="UP000625711">
    <property type="component" value="Unassembled WGS sequence"/>
</dbReference>
<keyword evidence="1" id="KW-0472">Membrane</keyword>
<dbReference type="EMBL" id="JAACXV010000033">
    <property type="protein sequence ID" value="KAF7286239.1"/>
    <property type="molecule type" value="Genomic_DNA"/>
</dbReference>
<feature type="transmembrane region" description="Helical" evidence="1">
    <location>
        <begin position="65"/>
        <end position="86"/>
    </location>
</feature>
<comment type="caution">
    <text evidence="2">The sequence shown here is derived from an EMBL/GenBank/DDBJ whole genome shotgun (WGS) entry which is preliminary data.</text>
</comment>
<organism evidence="2 3">
    <name type="scientific">Rhynchophorus ferrugineus</name>
    <name type="common">Red palm weevil</name>
    <name type="synonym">Curculio ferrugineus</name>
    <dbReference type="NCBI Taxonomy" id="354439"/>
    <lineage>
        <taxon>Eukaryota</taxon>
        <taxon>Metazoa</taxon>
        <taxon>Ecdysozoa</taxon>
        <taxon>Arthropoda</taxon>
        <taxon>Hexapoda</taxon>
        <taxon>Insecta</taxon>
        <taxon>Pterygota</taxon>
        <taxon>Neoptera</taxon>
        <taxon>Endopterygota</taxon>
        <taxon>Coleoptera</taxon>
        <taxon>Polyphaga</taxon>
        <taxon>Cucujiformia</taxon>
        <taxon>Curculionidae</taxon>
        <taxon>Dryophthorinae</taxon>
        <taxon>Rhynchophorus</taxon>
    </lineage>
</organism>
<keyword evidence="1" id="KW-1133">Transmembrane helix</keyword>
<keyword evidence="1" id="KW-0812">Transmembrane</keyword>
<dbReference type="AlphaFoldDB" id="A0A834IS07"/>
<feature type="transmembrane region" description="Helical" evidence="1">
    <location>
        <begin position="106"/>
        <end position="128"/>
    </location>
</feature>
<proteinExistence type="predicted"/>
<keyword evidence="3" id="KW-1185">Reference proteome</keyword>
<protein>
    <submittedName>
        <fullName evidence="2">Uncharacterized protein</fullName>
    </submittedName>
</protein>
<name>A0A834IS07_RHYFE</name>
<gene>
    <name evidence="2" type="ORF">GWI33_006710</name>
</gene>
<reference evidence="2" key="1">
    <citation type="submission" date="2020-08" db="EMBL/GenBank/DDBJ databases">
        <title>Genome sequencing and assembly of the red palm weevil Rhynchophorus ferrugineus.</title>
        <authorList>
            <person name="Dias G.B."/>
            <person name="Bergman C.M."/>
            <person name="Manee M."/>
        </authorList>
    </citation>
    <scope>NUCLEOTIDE SEQUENCE</scope>
    <source>
        <strain evidence="2">AA-2017</strain>
        <tissue evidence="2">Whole larva</tissue>
    </source>
</reference>
<sequence length="180" mass="20417">MLNLNRTYLVVSKFSFTDPVSVDNPYINRLFLVKIHEIGKEKIVESVCLFLSDSFIVQMFGHFNIGFVCSSILEGVVHTLIFSWFAESLWGNILLQIELKLSAVGLKLYLLCYLWIVHRILNTAIGGFRISVPSDESKVISVWKSTWSQGREKEKNNQGDVQITTAGVISVKSEDENNNK</sequence>
<evidence type="ECO:0000256" key="1">
    <source>
        <dbReference type="SAM" id="Phobius"/>
    </source>
</evidence>
<accession>A0A834IS07</accession>